<gene>
    <name evidence="2" type="ORF">AQJ64_25120</name>
</gene>
<feature type="transmembrane region" description="Helical" evidence="1">
    <location>
        <begin position="6"/>
        <end position="27"/>
    </location>
</feature>
<keyword evidence="1" id="KW-0812">Transmembrane</keyword>
<protein>
    <submittedName>
        <fullName evidence="2">Uncharacterized protein</fullName>
    </submittedName>
</protein>
<dbReference type="EMBL" id="LMWW01000040">
    <property type="protein sequence ID" value="KUN80858.1"/>
    <property type="molecule type" value="Genomic_DNA"/>
</dbReference>
<dbReference type="RefSeq" id="WP_055632616.1">
    <property type="nucleotide sequence ID" value="NZ_KQ948772.1"/>
</dbReference>
<name>A0A101SVU7_9ACTN</name>
<keyword evidence="1" id="KW-1133">Transmembrane helix</keyword>
<evidence type="ECO:0000313" key="2">
    <source>
        <dbReference type="EMBL" id="KUN80858.1"/>
    </source>
</evidence>
<keyword evidence="3" id="KW-1185">Reference proteome</keyword>
<evidence type="ECO:0000313" key="3">
    <source>
        <dbReference type="Proteomes" id="UP000052982"/>
    </source>
</evidence>
<feature type="transmembrane region" description="Helical" evidence="1">
    <location>
        <begin position="39"/>
        <end position="59"/>
    </location>
</feature>
<proteinExistence type="predicted"/>
<organism evidence="2 3">
    <name type="scientific">Streptomyces griseoruber</name>
    <dbReference type="NCBI Taxonomy" id="1943"/>
    <lineage>
        <taxon>Bacteria</taxon>
        <taxon>Bacillati</taxon>
        <taxon>Actinomycetota</taxon>
        <taxon>Actinomycetes</taxon>
        <taxon>Kitasatosporales</taxon>
        <taxon>Streptomycetaceae</taxon>
        <taxon>Streptomyces</taxon>
    </lineage>
</organism>
<dbReference type="STRING" id="1943.AQJ64_25120"/>
<keyword evidence="1" id="KW-0472">Membrane</keyword>
<dbReference type="Proteomes" id="UP000052982">
    <property type="component" value="Unassembled WGS sequence"/>
</dbReference>
<sequence length="229" mass="25088">MPLAVEIVLIVIGVLLLAAALIGSGISRRLMTIPKMKRAPRIVIAILGVLLLVGGMWGVTTEEKHHGPTLAALKEHLPPDVKSRLDCTEASETPKDAVELDCSTPGSVPDQVWYYMFDDVDAMQNWWWNQTDPAHQPGGECTTIADFKQGSSLSYSTEDRSVTTGDIACFMDGNTVVDVYTDRRFNIVVWSQTDSQNFSEFMNWIVNTSLPVGDDGATPATPSHTDYGQ</sequence>
<dbReference type="OrthoDB" id="4215061at2"/>
<evidence type="ECO:0000256" key="1">
    <source>
        <dbReference type="SAM" id="Phobius"/>
    </source>
</evidence>
<comment type="caution">
    <text evidence="2">The sequence shown here is derived from an EMBL/GenBank/DDBJ whole genome shotgun (WGS) entry which is preliminary data.</text>
</comment>
<reference evidence="2 3" key="1">
    <citation type="submission" date="2015-10" db="EMBL/GenBank/DDBJ databases">
        <title>Draft genome sequence of Streptomyces griseoruber DSM 40281, type strain for the species Streptomyces griseoruber.</title>
        <authorList>
            <person name="Ruckert C."/>
            <person name="Winkler A."/>
            <person name="Kalinowski J."/>
            <person name="Kampfer P."/>
            <person name="Glaeser S."/>
        </authorList>
    </citation>
    <scope>NUCLEOTIDE SEQUENCE [LARGE SCALE GENOMIC DNA]</scope>
    <source>
        <strain evidence="2 3">DSM 40281</strain>
    </source>
</reference>
<dbReference type="AlphaFoldDB" id="A0A101SVU7"/>
<accession>A0A101SVU7</accession>